<dbReference type="PROSITE" id="PS51419">
    <property type="entry name" value="RAB"/>
    <property type="match status" value="1"/>
</dbReference>
<accession>A0A1W0WS41</accession>
<dbReference type="GO" id="GO:0005886">
    <property type="term" value="C:plasma membrane"/>
    <property type="evidence" value="ECO:0007669"/>
    <property type="project" value="UniProtKB-SubCell"/>
</dbReference>
<feature type="compositionally biased region" description="Polar residues" evidence="8">
    <location>
        <begin position="256"/>
        <end position="271"/>
    </location>
</feature>
<comment type="subcellular location">
    <subcellularLocation>
        <location evidence="1">Cell membrane</location>
        <topology evidence="1">Lipid-anchor</topology>
    </subcellularLocation>
</comment>
<evidence type="ECO:0000256" key="3">
    <source>
        <dbReference type="ARBA" id="ARBA00022481"/>
    </source>
</evidence>
<dbReference type="OrthoDB" id="265044at2759"/>
<dbReference type="GO" id="GO:0005525">
    <property type="term" value="F:GTP binding"/>
    <property type="evidence" value="ECO:0007669"/>
    <property type="project" value="UniProtKB-KW"/>
</dbReference>
<protein>
    <submittedName>
        <fullName evidence="9">Ras-related protein O-Krev</fullName>
    </submittedName>
</protein>
<dbReference type="GO" id="GO:0003924">
    <property type="term" value="F:GTPase activity"/>
    <property type="evidence" value="ECO:0007669"/>
    <property type="project" value="InterPro"/>
</dbReference>
<feature type="compositionally biased region" description="Basic residues" evidence="8">
    <location>
        <begin position="244"/>
        <end position="253"/>
    </location>
</feature>
<evidence type="ECO:0000313" key="9">
    <source>
        <dbReference type="EMBL" id="OQV17997.1"/>
    </source>
</evidence>
<dbReference type="SUPFAM" id="SSF52540">
    <property type="entry name" value="P-loop containing nucleoside triphosphate hydrolases"/>
    <property type="match status" value="1"/>
</dbReference>
<dbReference type="AlphaFoldDB" id="A0A1W0WS41"/>
<feature type="region of interest" description="Disordered" evidence="8">
    <location>
        <begin position="243"/>
        <end position="271"/>
    </location>
</feature>
<organism evidence="9 10">
    <name type="scientific">Hypsibius exemplaris</name>
    <name type="common">Freshwater tardigrade</name>
    <dbReference type="NCBI Taxonomy" id="2072580"/>
    <lineage>
        <taxon>Eukaryota</taxon>
        <taxon>Metazoa</taxon>
        <taxon>Ecdysozoa</taxon>
        <taxon>Tardigrada</taxon>
        <taxon>Eutardigrada</taxon>
        <taxon>Parachela</taxon>
        <taxon>Hypsibioidea</taxon>
        <taxon>Hypsibiidae</taxon>
        <taxon>Hypsibius</taxon>
    </lineage>
</organism>
<dbReference type="InterPro" id="IPR052236">
    <property type="entry name" value="Small_GTPase_RasD"/>
</dbReference>
<evidence type="ECO:0000256" key="7">
    <source>
        <dbReference type="ARBA" id="ARBA00038061"/>
    </source>
</evidence>
<dbReference type="PRINTS" id="PR00449">
    <property type="entry name" value="RASTRNSFRMNG"/>
</dbReference>
<reference evidence="10" key="1">
    <citation type="submission" date="2017-01" db="EMBL/GenBank/DDBJ databases">
        <title>Comparative genomics of anhydrobiosis in the tardigrade Hypsibius dujardini.</title>
        <authorList>
            <person name="Yoshida Y."/>
            <person name="Koutsovoulos G."/>
            <person name="Laetsch D."/>
            <person name="Stevens L."/>
            <person name="Kumar S."/>
            <person name="Horikawa D."/>
            <person name="Ishino K."/>
            <person name="Komine S."/>
            <person name="Tomita M."/>
            <person name="Blaxter M."/>
            <person name="Arakawa K."/>
        </authorList>
    </citation>
    <scope>NUCLEOTIDE SEQUENCE [LARGE SCALE GENOMIC DNA]</scope>
    <source>
        <strain evidence="10">Z151</strain>
    </source>
</reference>
<evidence type="ECO:0000256" key="2">
    <source>
        <dbReference type="ARBA" id="ARBA00022475"/>
    </source>
</evidence>
<dbReference type="SMART" id="SM00173">
    <property type="entry name" value="RAS"/>
    <property type="match status" value="1"/>
</dbReference>
<dbReference type="Proteomes" id="UP000192578">
    <property type="component" value="Unassembled WGS sequence"/>
</dbReference>
<evidence type="ECO:0000256" key="1">
    <source>
        <dbReference type="ARBA" id="ARBA00004193"/>
    </source>
</evidence>
<dbReference type="NCBIfam" id="TIGR00231">
    <property type="entry name" value="small_GTP"/>
    <property type="match status" value="1"/>
</dbReference>
<keyword evidence="2" id="KW-1003">Cell membrane</keyword>
<keyword evidence="3" id="KW-0488">Methylation</keyword>
<dbReference type="SMART" id="SM00175">
    <property type="entry name" value="RAB"/>
    <property type="match status" value="1"/>
</dbReference>
<dbReference type="SMART" id="SM00174">
    <property type="entry name" value="RHO"/>
    <property type="match status" value="1"/>
</dbReference>
<comment type="similarity">
    <text evidence="7">Belongs to the small GTPase superfamily. RasD family.</text>
</comment>
<evidence type="ECO:0000256" key="5">
    <source>
        <dbReference type="ARBA" id="ARBA00023136"/>
    </source>
</evidence>
<evidence type="ECO:0000313" key="10">
    <source>
        <dbReference type="Proteomes" id="UP000192578"/>
    </source>
</evidence>
<comment type="caution">
    <text evidence="9">The sequence shown here is derived from an EMBL/GenBank/DDBJ whole genome shotgun (WGS) entry which is preliminary data.</text>
</comment>
<keyword evidence="6" id="KW-0449">Lipoprotein</keyword>
<dbReference type="Gene3D" id="3.40.50.300">
    <property type="entry name" value="P-loop containing nucleotide triphosphate hydrolases"/>
    <property type="match status" value="1"/>
</dbReference>
<evidence type="ECO:0000256" key="8">
    <source>
        <dbReference type="SAM" id="MobiDB-lite"/>
    </source>
</evidence>
<dbReference type="InterPro" id="IPR027417">
    <property type="entry name" value="P-loop_NTPase"/>
</dbReference>
<dbReference type="Pfam" id="PF00071">
    <property type="entry name" value="Ras"/>
    <property type="match status" value="1"/>
</dbReference>
<dbReference type="PANTHER" id="PTHR46149">
    <property type="entry name" value="MIP08469P"/>
    <property type="match status" value="1"/>
</dbReference>
<name>A0A1W0WS41_HYPEX</name>
<evidence type="ECO:0000256" key="6">
    <source>
        <dbReference type="ARBA" id="ARBA00023288"/>
    </source>
</evidence>
<dbReference type="EMBL" id="MTYJ01000054">
    <property type="protein sequence ID" value="OQV17997.1"/>
    <property type="molecule type" value="Genomic_DNA"/>
</dbReference>
<sequence length="271" mass="30361">MPLRPSNVFDTVVTPRPVRRVVSVTKSEGGENVQREHFRIVLMGTGGVGKSAIVDQFIYLRTPDSQKKRAAEMHHVQFSDCNQTLTVELLDTSGYEHFPAMRELAIRQAQAFILVSAVDQEASFEHVRQLREEILRVKQTAAHPPIVVVANKVDLPKKEWAFDTAYSELVVHCDWEDCGFVACSAHDHASIRGIFTELLAQARGVLGSDCHSLKPLQNVHRRGSMPSLLEVPTNLIKRTPSFPRKTKLSRHCPRTSGATSPRTQQPDCHVQ</sequence>
<dbReference type="PROSITE" id="PS51421">
    <property type="entry name" value="RAS"/>
    <property type="match status" value="1"/>
</dbReference>
<gene>
    <name evidence="9" type="ORF">BV898_07939</name>
</gene>
<keyword evidence="10" id="KW-1185">Reference proteome</keyword>
<dbReference type="InterPro" id="IPR001806">
    <property type="entry name" value="Small_GTPase"/>
</dbReference>
<dbReference type="InterPro" id="IPR005225">
    <property type="entry name" value="Small_GTP-bd"/>
</dbReference>
<keyword evidence="4" id="KW-0547">Nucleotide-binding</keyword>
<keyword evidence="4" id="KW-0342">GTP-binding</keyword>
<dbReference type="PANTHER" id="PTHR46149:SF7">
    <property type="entry name" value="GTP-BINDING PROTEIN DI-RAS2"/>
    <property type="match status" value="1"/>
</dbReference>
<evidence type="ECO:0000256" key="4">
    <source>
        <dbReference type="ARBA" id="ARBA00023134"/>
    </source>
</evidence>
<proteinExistence type="inferred from homology"/>
<keyword evidence="5" id="KW-0472">Membrane</keyword>